<dbReference type="SUPFAM" id="SSF51344">
    <property type="entry name" value="Epsilon subunit of F1F0-ATP synthase N-terminal domain"/>
    <property type="match status" value="1"/>
</dbReference>
<proteinExistence type="inferred from homology"/>
<dbReference type="InterPro" id="IPR036771">
    <property type="entry name" value="ATPsynth_dsu/esu_N"/>
</dbReference>
<dbReference type="STRING" id="1278298.GCA_000428685_01711"/>
<dbReference type="InterPro" id="IPR020546">
    <property type="entry name" value="ATP_synth_F1_dsu/esu_N"/>
</dbReference>
<dbReference type="Pfam" id="PF02823">
    <property type="entry name" value="ATP-synt_DE_N"/>
    <property type="match status" value="1"/>
</dbReference>
<dbReference type="EMBL" id="LR134363">
    <property type="protein sequence ID" value="VEG74535.1"/>
    <property type="molecule type" value="Genomic_DNA"/>
</dbReference>
<evidence type="ECO:0000313" key="10">
    <source>
        <dbReference type="Proteomes" id="UP000276899"/>
    </source>
</evidence>
<protein>
    <submittedName>
        <fullName evidence="9">F-ATPase epsilon subunit</fullName>
    </submittedName>
</protein>
<dbReference type="PANTHER" id="PTHR13822:SF10">
    <property type="entry name" value="ATP SYNTHASE EPSILON CHAIN, CHLOROPLASTIC"/>
    <property type="match status" value="1"/>
</dbReference>
<evidence type="ECO:0000259" key="8">
    <source>
        <dbReference type="Pfam" id="PF02823"/>
    </source>
</evidence>
<dbReference type="KEGG" id="asla:NCTC11923_01169"/>
<evidence type="ECO:0000256" key="6">
    <source>
        <dbReference type="ARBA" id="ARBA00023196"/>
    </source>
</evidence>
<comment type="similarity">
    <text evidence="2">Belongs to the ATPase epsilon chain family.</text>
</comment>
<name>A0A448KC82_9ACTO</name>
<keyword evidence="10" id="KW-1185">Reference proteome</keyword>
<keyword evidence="6" id="KW-0139">CF(1)</keyword>
<dbReference type="AlphaFoldDB" id="A0A448KC82"/>
<dbReference type="GO" id="GO:0045259">
    <property type="term" value="C:proton-transporting ATP synthase complex"/>
    <property type="evidence" value="ECO:0007669"/>
    <property type="project" value="UniProtKB-KW"/>
</dbReference>
<dbReference type="RefSeq" id="WP_026426843.1">
    <property type="nucleotide sequence ID" value="NZ_CBCRWE010000010.1"/>
</dbReference>
<evidence type="ECO:0000256" key="7">
    <source>
        <dbReference type="ARBA" id="ARBA00023310"/>
    </source>
</evidence>
<evidence type="ECO:0000256" key="5">
    <source>
        <dbReference type="ARBA" id="ARBA00023136"/>
    </source>
</evidence>
<organism evidence="9 10">
    <name type="scientific">Actinomyces slackii</name>
    <dbReference type="NCBI Taxonomy" id="52774"/>
    <lineage>
        <taxon>Bacteria</taxon>
        <taxon>Bacillati</taxon>
        <taxon>Actinomycetota</taxon>
        <taxon>Actinomycetes</taxon>
        <taxon>Actinomycetales</taxon>
        <taxon>Actinomycetaceae</taxon>
        <taxon>Actinomyces</taxon>
    </lineage>
</organism>
<evidence type="ECO:0000256" key="4">
    <source>
        <dbReference type="ARBA" id="ARBA00023065"/>
    </source>
</evidence>
<dbReference type="CDD" id="cd12152">
    <property type="entry name" value="F1-ATPase_delta"/>
    <property type="match status" value="1"/>
</dbReference>
<dbReference type="PANTHER" id="PTHR13822">
    <property type="entry name" value="ATP SYNTHASE DELTA/EPSILON CHAIN"/>
    <property type="match status" value="1"/>
</dbReference>
<evidence type="ECO:0000256" key="2">
    <source>
        <dbReference type="ARBA" id="ARBA00005712"/>
    </source>
</evidence>
<evidence type="ECO:0000256" key="1">
    <source>
        <dbReference type="ARBA" id="ARBA00004202"/>
    </source>
</evidence>
<accession>A0A448KC82</accession>
<comment type="subcellular location">
    <subcellularLocation>
        <location evidence="1">Cell membrane</location>
        <topology evidence="1">Peripheral membrane protein</topology>
    </subcellularLocation>
</comment>
<gene>
    <name evidence="9" type="primary">atpC</name>
    <name evidence="9" type="ORF">NCTC11923_01169</name>
</gene>
<dbReference type="InterPro" id="IPR001469">
    <property type="entry name" value="ATP_synth_F1_dsu/esu"/>
</dbReference>
<sequence>MALSIEVVNPTELVWQGRAQQASVPLIDGEAGILPGRQPLLALLGSGALRLTEMDGTVLELQVRGGFCSVDHDTVTIAADEARLSAEA</sequence>
<dbReference type="Proteomes" id="UP000276899">
    <property type="component" value="Chromosome"/>
</dbReference>
<feature type="domain" description="ATP synthase F1 complex delta/epsilon subunit N-terminal" evidence="8">
    <location>
        <begin position="3"/>
        <end position="82"/>
    </location>
</feature>
<keyword evidence="5" id="KW-0472">Membrane</keyword>
<keyword evidence="3" id="KW-0813">Transport</keyword>
<dbReference type="Gene3D" id="2.60.15.10">
    <property type="entry name" value="F0F1 ATP synthase delta/epsilon subunit, N-terminal"/>
    <property type="match status" value="1"/>
</dbReference>
<evidence type="ECO:0000256" key="3">
    <source>
        <dbReference type="ARBA" id="ARBA00022448"/>
    </source>
</evidence>
<keyword evidence="7" id="KW-0066">ATP synthesis</keyword>
<reference evidence="9 10" key="1">
    <citation type="submission" date="2018-12" db="EMBL/GenBank/DDBJ databases">
        <authorList>
            <consortium name="Pathogen Informatics"/>
        </authorList>
    </citation>
    <scope>NUCLEOTIDE SEQUENCE [LARGE SCALE GENOMIC DNA]</scope>
    <source>
        <strain evidence="9 10">NCTC11923</strain>
    </source>
</reference>
<dbReference type="GO" id="GO:0046933">
    <property type="term" value="F:proton-transporting ATP synthase activity, rotational mechanism"/>
    <property type="evidence" value="ECO:0007669"/>
    <property type="project" value="InterPro"/>
</dbReference>
<dbReference type="GO" id="GO:0005886">
    <property type="term" value="C:plasma membrane"/>
    <property type="evidence" value="ECO:0007669"/>
    <property type="project" value="UniProtKB-SubCell"/>
</dbReference>
<keyword evidence="4" id="KW-0406">Ion transport</keyword>
<evidence type="ECO:0000313" key="9">
    <source>
        <dbReference type="EMBL" id="VEG74535.1"/>
    </source>
</evidence>